<proteinExistence type="inferred from homology"/>
<comment type="caution">
    <text evidence="2">The sequence shown here is derived from an EMBL/GenBank/DDBJ whole genome shotgun (WGS) entry which is preliminary data.</text>
</comment>
<dbReference type="InterPro" id="IPR043129">
    <property type="entry name" value="ATPase_NBD"/>
</dbReference>
<sequence>MTVVALDVGGTLMKGAVIAPDGTATAVEQRPTPRQPDTVEGILRFAADLRDSAANDGAENNGAGQPDAVGLAVPGIVDEENGIARYSTNLGWRDLPLRDIATRHLRLPVALVHDVRAGALAEARFGAAQGVQDFLFLPIGTGVAGTVFLGGQPYRGADGMAGEIGHAPVPFGDEPCACGQRGCLETYASAAAIVRRYGQPSLSAADVIAATDPVARKVVTDAIHALGAALTTYTMYLDPELIVIGGGLAEAGDTLLDPIRAELAARITWRAAPRVVKAALGATAGRLGAAISAWRLT</sequence>
<comment type="similarity">
    <text evidence="1">Belongs to the ROK (NagC/XylR) family.</text>
</comment>
<reference evidence="2 3" key="1">
    <citation type="submission" date="2019-03" db="EMBL/GenBank/DDBJ databases">
        <title>Genomic Encyclopedia of Type Strains, Phase IV (KMG-IV): sequencing the most valuable type-strain genomes for metagenomic binning, comparative biology and taxonomic classification.</title>
        <authorList>
            <person name="Goeker M."/>
        </authorList>
    </citation>
    <scope>NUCLEOTIDE SEQUENCE [LARGE SCALE GENOMIC DNA]</scope>
    <source>
        <strain evidence="2 3">DSM 45934</strain>
    </source>
</reference>
<dbReference type="PANTHER" id="PTHR18964:SF149">
    <property type="entry name" value="BIFUNCTIONAL UDP-N-ACETYLGLUCOSAMINE 2-EPIMERASE_N-ACETYLMANNOSAMINE KINASE"/>
    <property type="match status" value="1"/>
</dbReference>
<dbReference type="RefSeq" id="WP_132116320.1">
    <property type="nucleotide sequence ID" value="NZ_SLWS01000003.1"/>
</dbReference>
<evidence type="ECO:0000256" key="1">
    <source>
        <dbReference type="ARBA" id="ARBA00006479"/>
    </source>
</evidence>
<gene>
    <name evidence="2" type="ORF">EV192_103538</name>
</gene>
<keyword evidence="3" id="KW-1185">Reference proteome</keyword>
<dbReference type="GO" id="GO:0016301">
    <property type="term" value="F:kinase activity"/>
    <property type="evidence" value="ECO:0007669"/>
    <property type="project" value="UniProtKB-KW"/>
</dbReference>
<evidence type="ECO:0000313" key="3">
    <source>
        <dbReference type="Proteomes" id="UP000295680"/>
    </source>
</evidence>
<protein>
    <submittedName>
        <fullName evidence="2">Glucokinase</fullName>
    </submittedName>
</protein>
<dbReference type="EMBL" id="SLWS01000003">
    <property type="protein sequence ID" value="TCO60956.1"/>
    <property type="molecule type" value="Genomic_DNA"/>
</dbReference>
<dbReference type="Pfam" id="PF00480">
    <property type="entry name" value="ROK"/>
    <property type="match status" value="1"/>
</dbReference>
<evidence type="ECO:0000313" key="2">
    <source>
        <dbReference type="EMBL" id="TCO60956.1"/>
    </source>
</evidence>
<dbReference type="PANTHER" id="PTHR18964">
    <property type="entry name" value="ROK (REPRESSOR, ORF, KINASE) FAMILY"/>
    <property type="match status" value="1"/>
</dbReference>
<dbReference type="Proteomes" id="UP000295680">
    <property type="component" value="Unassembled WGS sequence"/>
</dbReference>
<keyword evidence="2" id="KW-0808">Transferase</keyword>
<dbReference type="SUPFAM" id="SSF53067">
    <property type="entry name" value="Actin-like ATPase domain"/>
    <property type="match status" value="1"/>
</dbReference>
<dbReference type="AlphaFoldDB" id="A0A4R2JUL4"/>
<name>A0A4R2JUL4_9PSEU</name>
<dbReference type="InterPro" id="IPR000600">
    <property type="entry name" value="ROK"/>
</dbReference>
<accession>A0A4R2JUL4</accession>
<organism evidence="2 3">
    <name type="scientific">Actinocrispum wychmicini</name>
    <dbReference type="NCBI Taxonomy" id="1213861"/>
    <lineage>
        <taxon>Bacteria</taxon>
        <taxon>Bacillati</taxon>
        <taxon>Actinomycetota</taxon>
        <taxon>Actinomycetes</taxon>
        <taxon>Pseudonocardiales</taxon>
        <taxon>Pseudonocardiaceae</taxon>
        <taxon>Actinocrispum</taxon>
    </lineage>
</organism>
<dbReference type="Gene3D" id="3.30.420.40">
    <property type="match status" value="2"/>
</dbReference>
<dbReference type="OrthoDB" id="9810372at2"/>
<keyword evidence="2" id="KW-0418">Kinase</keyword>